<evidence type="ECO:0000313" key="2">
    <source>
        <dbReference type="EMBL" id="KAG1810857.1"/>
    </source>
</evidence>
<organism evidence="2 3">
    <name type="scientific">Suillus subaureus</name>
    <dbReference type="NCBI Taxonomy" id="48587"/>
    <lineage>
        <taxon>Eukaryota</taxon>
        <taxon>Fungi</taxon>
        <taxon>Dikarya</taxon>
        <taxon>Basidiomycota</taxon>
        <taxon>Agaricomycotina</taxon>
        <taxon>Agaricomycetes</taxon>
        <taxon>Agaricomycetidae</taxon>
        <taxon>Boletales</taxon>
        <taxon>Suillineae</taxon>
        <taxon>Suillaceae</taxon>
        <taxon>Suillus</taxon>
    </lineage>
</organism>
<feature type="region of interest" description="Disordered" evidence="1">
    <location>
        <begin position="182"/>
        <end position="239"/>
    </location>
</feature>
<dbReference type="GeneID" id="64634732"/>
<sequence length="277" mass="31085">MPPVPQSTEKKPRKTKNASWKASVKQLKQTAAKTKATEDGKKALEGLEESVNWTNDETRILLKALLGPDSELYMELGTNAKYAYRKKYLSRYEWLQKIFTYILAFESMTGNGEGDPDVEELDEQIKNARVAGRDVGNLSGTMLKWWYTEGWYELFNNYLGEHPGLVREHDFHLGTISDTIEISSDEDAKDGNSGFESADAEEKPARKSTAKGGTASTKTQGKSLTLRGVPAPCHKQQSSCTSMGSELAEYLASNAKYMQHMMKSDNDRLKIQQKHEN</sequence>
<evidence type="ECO:0000313" key="3">
    <source>
        <dbReference type="Proteomes" id="UP000807769"/>
    </source>
</evidence>
<dbReference type="EMBL" id="JABBWG010000031">
    <property type="protein sequence ID" value="KAG1810857.1"/>
    <property type="molecule type" value="Genomic_DNA"/>
</dbReference>
<protein>
    <submittedName>
        <fullName evidence="2">Uncharacterized protein</fullName>
    </submittedName>
</protein>
<dbReference type="OrthoDB" id="2670729at2759"/>
<feature type="region of interest" description="Disordered" evidence="1">
    <location>
        <begin position="1"/>
        <end position="24"/>
    </location>
</feature>
<dbReference type="AlphaFoldDB" id="A0A9P7E4Z6"/>
<comment type="caution">
    <text evidence="2">The sequence shown here is derived from an EMBL/GenBank/DDBJ whole genome shotgun (WGS) entry which is preliminary data.</text>
</comment>
<name>A0A9P7E4Z6_9AGAM</name>
<reference evidence="2" key="1">
    <citation type="journal article" date="2020" name="New Phytol.">
        <title>Comparative genomics reveals dynamic genome evolution in host specialist ectomycorrhizal fungi.</title>
        <authorList>
            <person name="Lofgren L.A."/>
            <person name="Nguyen N.H."/>
            <person name="Vilgalys R."/>
            <person name="Ruytinx J."/>
            <person name="Liao H.L."/>
            <person name="Branco S."/>
            <person name="Kuo A."/>
            <person name="LaButti K."/>
            <person name="Lipzen A."/>
            <person name="Andreopoulos W."/>
            <person name="Pangilinan J."/>
            <person name="Riley R."/>
            <person name="Hundley H."/>
            <person name="Na H."/>
            <person name="Barry K."/>
            <person name="Grigoriev I.V."/>
            <person name="Stajich J.E."/>
            <person name="Kennedy P.G."/>
        </authorList>
    </citation>
    <scope>NUCLEOTIDE SEQUENCE</scope>
    <source>
        <strain evidence="2">MN1</strain>
    </source>
</reference>
<evidence type="ECO:0000256" key="1">
    <source>
        <dbReference type="SAM" id="MobiDB-lite"/>
    </source>
</evidence>
<proteinExistence type="predicted"/>
<gene>
    <name evidence="2" type="ORF">BJ212DRAFT_1483992</name>
</gene>
<keyword evidence="3" id="KW-1185">Reference proteome</keyword>
<accession>A0A9P7E4Z6</accession>
<dbReference type="Proteomes" id="UP000807769">
    <property type="component" value="Unassembled WGS sequence"/>
</dbReference>
<dbReference type="RefSeq" id="XP_041189637.1">
    <property type="nucleotide sequence ID" value="XM_041340716.1"/>
</dbReference>
<feature type="compositionally biased region" description="Polar residues" evidence="1">
    <location>
        <begin position="214"/>
        <end position="223"/>
    </location>
</feature>